<keyword evidence="1" id="KW-0732">Signal</keyword>
<keyword evidence="3" id="KW-1185">Reference proteome</keyword>
<dbReference type="Proteomes" id="UP000008743">
    <property type="component" value="Unassembled WGS sequence"/>
</dbReference>
<organism evidence="2 3">
    <name type="scientific">Capsaspora owczarzaki (strain ATCC 30864)</name>
    <dbReference type="NCBI Taxonomy" id="595528"/>
    <lineage>
        <taxon>Eukaryota</taxon>
        <taxon>Filasterea</taxon>
        <taxon>Capsaspora</taxon>
    </lineage>
</organism>
<protein>
    <submittedName>
        <fullName evidence="2">Uncharacterized protein</fullName>
    </submittedName>
</protein>
<name>A0A0D2WJQ4_CAPO3</name>
<accession>A0A0D2WJQ4</accession>
<dbReference type="EMBL" id="KE346360">
    <property type="protein sequence ID" value="KJE89608.1"/>
    <property type="molecule type" value="Genomic_DNA"/>
</dbReference>
<dbReference type="RefSeq" id="XP_004365914.1">
    <property type="nucleotide sequence ID" value="XM_004365857.2"/>
</dbReference>
<feature type="signal peptide" evidence="1">
    <location>
        <begin position="1"/>
        <end position="21"/>
    </location>
</feature>
<evidence type="ECO:0000256" key="1">
    <source>
        <dbReference type="SAM" id="SignalP"/>
    </source>
</evidence>
<dbReference type="OrthoDB" id="10512826at2759"/>
<gene>
    <name evidence="2" type="ORF">CAOG_001043</name>
</gene>
<evidence type="ECO:0000313" key="3">
    <source>
        <dbReference type="Proteomes" id="UP000008743"/>
    </source>
</evidence>
<dbReference type="PROSITE" id="PS51257">
    <property type="entry name" value="PROKAR_LIPOPROTEIN"/>
    <property type="match status" value="1"/>
</dbReference>
<evidence type="ECO:0000313" key="2">
    <source>
        <dbReference type="EMBL" id="KJE89608.1"/>
    </source>
</evidence>
<reference evidence="3" key="1">
    <citation type="submission" date="2011-02" db="EMBL/GenBank/DDBJ databases">
        <title>The Genome Sequence of Capsaspora owczarzaki ATCC 30864.</title>
        <authorList>
            <person name="Russ C."/>
            <person name="Cuomo C."/>
            <person name="Burger G."/>
            <person name="Gray M.W."/>
            <person name="Holland P.W.H."/>
            <person name="King N."/>
            <person name="Lang F.B.F."/>
            <person name="Roger A.J."/>
            <person name="Ruiz-Trillo I."/>
            <person name="Young S.K."/>
            <person name="Zeng Q."/>
            <person name="Gargeya S."/>
            <person name="Alvarado L."/>
            <person name="Berlin A."/>
            <person name="Chapman S.B."/>
            <person name="Chen Z."/>
            <person name="Freedman E."/>
            <person name="Gellesch M."/>
            <person name="Goldberg J."/>
            <person name="Griggs A."/>
            <person name="Gujja S."/>
            <person name="Heilman E."/>
            <person name="Heiman D."/>
            <person name="Howarth C."/>
            <person name="Mehta T."/>
            <person name="Neiman D."/>
            <person name="Pearson M."/>
            <person name="Roberts A."/>
            <person name="Saif S."/>
            <person name="Shea T."/>
            <person name="Shenoy N."/>
            <person name="Sisk P."/>
            <person name="Stolte C."/>
            <person name="Sykes S."/>
            <person name="White J."/>
            <person name="Yandava C."/>
            <person name="Haas B."/>
            <person name="Nusbaum C."/>
            <person name="Birren B."/>
        </authorList>
    </citation>
    <scope>NUCLEOTIDE SEQUENCE</scope>
    <source>
        <strain evidence="3">ATCC 30864</strain>
    </source>
</reference>
<dbReference type="AlphaFoldDB" id="A0A0D2WJQ4"/>
<proteinExistence type="predicted"/>
<dbReference type="PhylomeDB" id="A0A0D2WJQ4"/>
<dbReference type="InParanoid" id="A0A0D2WJQ4"/>
<dbReference type="OMA" id="AGNCETK"/>
<sequence length="238" mass="26100">MLKSATTFGLVLALVACAAIAAPLAPAADPEKPIWPIQFDVPFGLNWVGGTLINNASSHFYYNFDLEAQVIQYDTHCFPLAHWNAVFYPCKLYFTAKPAIYLASPANGIDCCLFQDGVGTVPPNFLGGFNYSGSTQIIKDYYGVSHNTYHWKGIEDFGYWTDVSSEVDVQFQDGPTGVHWNFGNFNVVNQTASIFALPAGNCETKCNFLLEKSGASGITSKLVDPMLKLAQTVHQMMN</sequence>
<feature type="chain" id="PRO_5002255006" evidence="1">
    <location>
        <begin position="22"/>
        <end position="238"/>
    </location>
</feature>